<dbReference type="Pfam" id="PF19303">
    <property type="entry name" value="Anticodon_3"/>
    <property type="match status" value="1"/>
</dbReference>
<dbReference type="CDD" id="cd07957">
    <property type="entry name" value="Anticodon_Ia_Met"/>
    <property type="match status" value="1"/>
</dbReference>
<feature type="binding site" evidence="16">
    <location>
        <position position="149"/>
    </location>
    <ligand>
        <name>Zn(2+)</name>
        <dbReference type="ChEBI" id="CHEBI:29105"/>
    </ligand>
</feature>
<dbReference type="PROSITE" id="PS50886">
    <property type="entry name" value="TRBD"/>
    <property type="match status" value="1"/>
</dbReference>
<feature type="domain" description="TRNA-binding" evidence="17">
    <location>
        <begin position="579"/>
        <end position="680"/>
    </location>
</feature>
<dbReference type="InterPro" id="IPR033911">
    <property type="entry name" value="MetRS_core"/>
</dbReference>
<comment type="function">
    <text evidence="1 16">Is required not only for elongation of protein synthesis but also for the initiation of all mRNA translation through initiator tRNA(fMet) aminoacylation.</text>
</comment>
<dbReference type="InterPro" id="IPR015413">
    <property type="entry name" value="Methionyl/Leucyl_tRNA_Synth"/>
</dbReference>
<organism evidence="18 19">
    <name type="scientific">Agaribacter flavus</name>
    <dbReference type="NCBI Taxonomy" id="1902781"/>
    <lineage>
        <taxon>Bacteria</taxon>
        <taxon>Pseudomonadati</taxon>
        <taxon>Pseudomonadota</taxon>
        <taxon>Gammaproteobacteria</taxon>
        <taxon>Alteromonadales</taxon>
        <taxon>Alteromonadaceae</taxon>
        <taxon>Agaribacter</taxon>
    </lineage>
</organism>
<dbReference type="HAMAP" id="MF_00098">
    <property type="entry name" value="Met_tRNA_synth_type1"/>
    <property type="match status" value="1"/>
</dbReference>
<keyword evidence="6 16" id="KW-0820">tRNA-binding</keyword>
<reference evidence="19" key="1">
    <citation type="journal article" date="2019" name="Int. J. Syst. Evol. Microbiol.">
        <title>The Global Catalogue of Microorganisms (GCM) 10K type strain sequencing project: providing services to taxonomists for standard genome sequencing and annotation.</title>
        <authorList>
            <consortium name="The Broad Institute Genomics Platform"/>
            <consortium name="The Broad Institute Genome Sequencing Center for Infectious Disease"/>
            <person name="Wu L."/>
            <person name="Ma J."/>
        </authorList>
    </citation>
    <scope>NUCLEOTIDE SEQUENCE [LARGE SCALE GENOMIC DNA]</scope>
    <source>
        <strain evidence="19">KCTC 52473</strain>
    </source>
</reference>
<evidence type="ECO:0000313" key="18">
    <source>
        <dbReference type="EMBL" id="MFC3120232.1"/>
    </source>
</evidence>
<dbReference type="InterPro" id="IPR014729">
    <property type="entry name" value="Rossmann-like_a/b/a_fold"/>
</dbReference>
<dbReference type="EMBL" id="JBHRSW010000004">
    <property type="protein sequence ID" value="MFC3120232.1"/>
    <property type="molecule type" value="Genomic_DNA"/>
</dbReference>
<keyword evidence="14 16" id="KW-0030">Aminoacyl-tRNA synthetase</keyword>
<protein>
    <recommendedName>
        <fullName evidence="16">Methionine--tRNA ligase</fullName>
        <ecNumber evidence="16">6.1.1.10</ecNumber>
    </recommendedName>
    <alternativeName>
        <fullName evidence="16">Methionyl-tRNA synthetase</fullName>
        <shortName evidence="16">MetRS</shortName>
    </alternativeName>
</protein>
<dbReference type="InterPro" id="IPR002547">
    <property type="entry name" value="tRNA-bd_dom"/>
</dbReference>
<dbReference type="CDD" id="cd02800">
    <property type="entry name" value="tRNA_bind_EcMetRS_like"/>
    <property type="match status" value="1"/>
</dbReference>
<name>A0ABV7FN18_9ALTE</name>
<dbReference type="Gene3D" id="1.10.730.10">
    <property type="entry name" value="Isoleucyl-tRNA Synthetase, Domain 1"/>
    <property type="match status" value="1"/>
</dbReference>
<dbReference type="Gene3D" id="2.20.28.20">
    <property type="entry name" value="Methionyl-tRNA synthetase, Zn-domain"/>
    <property type="match status" value="1"/>
</dbReference>
<keyword evidence="13 16" id="KW-0648">Protein biosynthesis</keyword>
<dbReference type="Pfam" id="PF09334">
    <property type="entry name" value="tRNA-synt_1g"/>
    <property type="match status" value="1"/>
</dbReference>
<dbReference type="PRINTS" id="PR01041">
    <property type="entry name" value="TRNASYNTHMET"/>
</dbReference>
<dbReference type="InterPro" id="IPR012340">
    <property type="entry name" value="NA-bd_OB-fold"/>
</dbReference>
<dbReference type="PANTHER" id="PTHR45765">
    <property type="entry name" value="METHIONINE--TRNA LIGASE"/>
    <property type="match status" value="1"/>
</dbReference>
<proteinExistence type="inferred from homology"/>
<evidence type="ECO:0000256" key="7">
    <source>
        <dbReference type="ARBA" id="ARBA00022598"/>
    </source>
</evidence>
<keyword evidence="11 16" id="KW-0067">ATP-binding</keyword>
<dbReference type="InterPro" id="IPR023458">
    <property type="entry name" value="Met-tRNA_ligase_1"/>
</dbReference>
<evidence type="ECO:0000256" key="6">
    <source>
        <dbReference type="ARBA" id="ARBA00022555"/>
    </source>
</evidence>
<evidence type="ECO:0000256" key="14">
    <source>
        <dbReference type="ARBA" id="ARBA00023146"/>
    </source>
</evidence>
<keyword evidence="9 16" id="KW-0547">Nucleotide-binding</keyword>
<evidence type="ECO:0000256" key="12">
    <source>
        <dbReference type="ARBA" id="ARBA00022884"/>
    </source>
</evidence>
<feature type="binding site" evidence="16">
    <location>
        <position position="146"/>
    </location>
    <ligand>
        <name>Zn(2+)</name>
        <dbReference type="ChEBI" id="CHEBI:29105"/>
    </ligand>
</feature>
<comment type="catalytic activity">
    <reaction evidence="15 16">
        <text>tRNA(Met) + L-methionine + ATP = L-methionyl-tRNA(Met) + AMP + diphosphate</text>
        <dbReference type="Rhea" id="RHEA:13481"/>
        <dbReference type="Rhea" id="RHEA-COMP:9667"/>
        <dbReference type="Rhea" id="RHEA-COMP:9698"/>
        <dbReference type="ChEBI" id="CHEBI:30616"/>
        <dbReference type="ChEBI" id="CHEBI:33019"/>
        <dbReference type="ChEBI" id="CHEBI:57844"/>
        <dbReference type="ChEBI" id="CHEBI:78442"/>
        <dbReference type="ChEBI" id="CHEBI:78530"/>
        <dbReference type="ChEBI" id="CHEBI:456215"/>
        <dbReference type="EC" id="6.1.1.10"/>
    </reaction>
</comment>
<evidence type="ECO:0000256" key="1">
    <source>
        <dbReference type="ARBA" id="ARBA00003314"/>
    </source>
</evidence>
<comment type="similarity">
    <text evidence="3 16">Belongs to the class-I aminoacyl-tRNA synthetase family. MetG type 1 subfamily.</text>
</comment>
<dbReference type="SUPFAM" id="SSF47323">
    <property type="entry name" value="Anticodon-binding domain of a subclass of class I aminoacyl-tRNA synthetases"/>
    <property type="match status" value="1"/>
</dbReference>
<evidence type="ECO:0000259" key="17">
    <source>
        <dbReference type="PROSITE" id="PS50886"/>
    </source>
</evidence>
<comment type="cofactor">
    <cofactor evidence="16">
        <name>Zn(2+)</name>
        <dbReference type="ChEBI" id="CHEBI:29105"/>
    </cofactor>
    <text evidence="16">Binds 1 zinc ion per subunit.</text>
</comment>
<dbReference type="InterPro" id="IPR041872">
    <property type="entry name" value="Anticodon_Met"/>
</dbReference>
<dbReference type="Proteomes" id="UP001595478">
    <property type="component" value="Unassembled WGS sequence"/>
</dbReference>
<sequence length="680" mass="76436">MQQAQRRILVTSALPYANGSIHLGHLLEHIQTDIWVRFQRLRGHECHSVCADDAHGTPVMLKAQELGLTPEEMVAQTRDEHDKDLRDFLVDYDNYYITHSPENKAYCELIYNKLNDAGYISKKTINQLYDPEKEMFLPDRFVKGDCPSCGALDQNGDSCDVCGATYSPTEVKNPRSVVSGASPILKDSEHYFFDLPKFEEMLKGWIRSGAIQNEMANKLEEWFEQGLQQWDISRDAPYFGFEIPGAPGKFFYVWVDAPVGYMASFKHFCDKAGLDDMDFWRADSDTELYHFIGKDITYFHCLFWPAMLEGAGLRKPTGVNIHGFVTVNGAKMSKSRGTFIKARTYLEHLQPEYLRYYFASKLNDSVTDIDLNFEDFVQKVNADLVGKVVNIASRCAGFISKRFDATLSNNIENPSLLAEFQDAADDIADAIEKRLYNKAVREIMTLADKANQYIDAQAPWVTIKDESKQALTHDVCSMGIHLFRILMVYLKPIVPNLAAQSEQFLVDELSWSSINEVKTGHKINKFKALMQRVDPDKVAAMIEASKESLQQATPVTQEKQSVSGPLADDPIAETISYDEFAKIDLRVAKIVKAEAVEKADKLLRLELDLGGETRQVFAGIKSAYTPDQLEGKLTVMVANLAPRKMRFGLSEGMVLAAGPGGSDLFVLQPDEGAQPGMRVK</sequence>
<evidence type="ECO:0000256" key="2">
    <source>
        <dbReference type="ARBA" id="ARBA00004496"/>
    </source>
</evidence>
<gene>
    <name evidence="16 18" type="primary">metG</name>
    <name evidence="18" type="ORF">ACFOHL_01195</name>
</gene>
<dbReference type="InterPro" id="IPR029038">
    <property type="entry name" value="MetRS_Zn"/>
</dbReference>
<evidence type="ECO:0000256" key="3">
    <source>
        <dbReference type="ARBA" id="ARBA00008258"/>
    </source>
</evidence>
<keyword evidence="5 16" id="KW-0963">Cytoplasm</keyword>
<keyword evidence="10 16" id="KW-0862">Zinc</keyword>
<dbReference type="NCBIfam" id="NF001100">
    <property type="entry name" value="PRK00133.1"/>
    <property type="match status" value="1"/>
</dbReference>
<evidence type="ECO:0000256" key="8">
    <source>
        <dbReference type="ARBA" id="ARBA00022723"/>
    </source>
</evidence>
<dbReference type="RefSeq" id="WP_376918373.1">
    <property type="nucleotide sequence ID" value="NZ_JBHRSW010000004.1"/>
</dbReference>
<evidence type="ECO:0000313" key="19">
    <source>
        <dbReference type="Proteomes" id="UP001595478"/>
    </source>
</evidence>
<evidence type="ECO:0000256" key="9">
    <source>
        <dbReference type="ARBA" id="ARBA00022741"/>
    </source>
</evidence>
<feature type="binding site" evidence="16">
    <location>
        <position position="159"/>
    </location>
    <ligand>
        <name>Zn(2+)</name>
        <dbReference type="ChEBI" id="CHEBI:29105"/>
    </ligand>
</feature>
<dbReference type="InterPro" id="IPR014758">
    <property type="entry name" value="Met-tRNA_synth"/>
</dbReference>
<dbReference type="Gene3D" id="3.40.50.620">
    <property type="entry name" value="HUPs"/>
    <property type="match status" value="1"/>
</dbReference>
<keyword evidence="7 16" id="KW-0436">Ligase</keyword>
<evidence type="ECO:0000256" key="4">
    <source>
        <dbReference type="ARBA" id="ARBA00011738"/>
    </source>
</evidence>
<dbReference type="CDD" id="cd00814">
    <property type="entry name" value="MetRS_core"/>
    <property type="match status" value="1"/>
</dbReference>
<dbReference type="SUPFAM" id="SSF52374">
    <property type="entry name" value="Nucleotidylyl transferase"/>
    <property type="match status" value="1"/>
</dbReference>
<evidence type="ECO:0000256" key="5">
    <source>
        <dbReference type="ARBA" id="ARBA00022490"/>
    </source>
</evidence>
<dbReference type="NCBIfam" id="TIGR00398">
    <property type="entry name" value="metG"/>
    <property type="match status" value="1"/>
</dbReference>
<evidence type="ECO:0000256" key="11">
    <source>
        <dbReference type="ARBA" id="ARBA00022840"/>
    </source>
</evidence>
<dbReference type="PANTHER" id="PTHR45765:SF1">
    <property type="entry name" value="METHIONINE--TRNA LIGASE, CYTOPLASMIC"/>
    <property type="match status" value="1"/>
</dbReference>
<dbReference type="SUPFAM" id="SSF57770">
    <property type="entry name" value="Methionyl-tRNA synthetase (MetRS), Zn-domain"/>
    <property type="match status" value="1"/>
</dbReference>
<evidence type="ECO:0000256" key="13">
    <source>
        <dbReference type="ARBA" id="ARBA00022917"/>
    </source>
</evidence>
<feature type="short sequence motif" description="'KMSKS' region" evidence="16">
    <location>
        <begin position="331"/>
        <end position="335"/>
    </location>
</feature>
<dbReference type="GO" id="GO:0004825">
    <property type="term" value="F:methionine-tRNA ligase activity"/>
    <property type="evidence" value="ECO:0007669"/>
    <property type="project" value="UniProtKB-EC"/>
</dbReference>
<evidence type="ECO:0000256" key="10">
    <source>
        <dbReference type="ARBA" id="ARBA00022833"/>
    </source>
</evidence>
<keyword evidence="8 16" id="KW-0479">Metal-binding</keyword>
<keyword evidence="12 16" id="KW-0694">RNA-binding</keyword>
<dbReference type="NCBIfam" id="TIGR00399">
    <property type="entry name" value="metG_C_term"/>
    <property type="match status" value="1"/>
</dbReference>
<comment type="subcellular location">
    <subcellularLocation>
        <location evidence="2 16">Cytoplasm</location>
    </subcellularLocation>
</comment>
<accession>A0ABV7FN18</accession>
<feature type="binding site" evidence="16">
    <location>
        <position position="162"/>
    </location>
    <ligand>
        <name>Zn(2+)</name>
        <dbReference type="ChEBI" id="CHEBI:29105"/>
    </ligand>
</feature>
<dbReference type="PROSITE" id="PS00178">
    <property type="entry name" value="AA_TRNA_LIGASE_I"/>
    <property type="match status" value="1"/>
</dbReference>
<evidence type="ECO:0000256" key="16">
    <source>
        <dbReference type="HAMAP-Rule" id="MF_00098"/>
    </source>
</evidence>
<feature type="binding site" evidence="16">
    <location>
        <position position="334"/>
    </location>
    <ligand>
        <name>ATP</name>
        <dbReference type="ChEBI" id="CHEBI:30616"/>
    </ligand>
</feature>
<comment type="subunit">
    <text evidence="4 16">Homodimer.</text>
</comment>
<dbReference type="Pfam" id="PF01588">
    <property type="entry name" value="tRNA_bind"/>
    <property type="match status" value="1"/>
</dbReference>
<dbReference type="SUPFAM" id="SSF50249">
    <property type="entry name" value="Nucleic acid-binding proteins"/>
    <property type="match status" value="1"/>
</dbReference>
<keyword evidence="19" id="KW-1185">Reference proteome</keyword>
<evidence type="ECO:0000256" key="15">
    <source>
        <dbReference type="ARBA" id="ARBA00047364"/>
    </source>
</evidence>
<dbReference type="EC" id="6.1.1.10" evidence="16"/>
<feature type="short sequence motif" description="'HIGH' region" evidence="16">
    <location>
        <begin position="15"/>
        <end position="25"/>
    </location>
</feature>
<comment type="caution">
    <text evidence="18">The sequence shown here is derived from an EMBL/GenBank/DDBJ whole genome shotgun (WGS) entry which is preliminary data.</text>
</comment>
<dbReference type="InterPro" id="IPR009080">
    <property type="entry name" value="tRNAsynth_Ia_anticodon-bd"/>
</dbReference>
<dbReference type="InterPro" id="IPR004495">
    <property type="entry name" value="Met-tRNA-synth_bsu_C"/>
</dbReference>
<dbReference type="Gene3D" id="2.40.50.140">
    <property type="entry name" value="Nucleic acid-binding proteins"/>
    <property type="match status" value="1"/>
</dbReference>
<dbReference type="InterPro" id="IPR001412">
    <property type="entry name" value="aa-tRNA-synth_I_CS"/>
</dbReference>